<protein>
    <recommendedName>
        <fullName evidence="3">CCHC-type domain-containing protein</fullName>
    </recommendedName>
</protein>
<dbReference type="SUPFAM" id="SSF57756">
    <property type="entry name" value="Retrovirus zinc finger-like domains"/>
    <property type="match status" value="1"/>
</dbReference>
<name>A0ABC8SDD8_9AQUA</name>
<dbReference type="Gene3D" id="4.10.60.10">
    <property type="entry name" value="Zinc finger, CCHC-type"/>
    <property type="match status" value="1"/>
</dbReference>
<dbReference type="EMBL" id="CAUOFW020002654">
    <property type="protein sequence ID" value="CAK9155221.1"/>
    <property type="molecule type" value="Genomic_DNA"/>
</dbReference>
<reference evidence="4 5" key="1">
    <citation type="submission" date="2024-02" db="EMBL/GenBank/DDBJ databases">
        <authorList>
            <person name="Vignale AGUSTIN F."/>
            <person name="Sosa J E."/>
            <person name="Modenutti C."/>
        </authorList>
    </citation>
    <scope>NUCLEOTIDE SEQUENCE [LARGE SCALE GENOMIC DNA]</scope>
</reference>
<gene>
    <name evidence="4" type="ORF">ILEXP_LOCUS23609</name>
</gene>
<feature type="domain" description="CCHC-type" evidence="3">
    <location>
        <begin position="244"/>
        <end position="259"/>
    </location>
</feature>
<dbReference type="SMART" id="SM00343">
    <property type="entry name" value="ZnF_C2HC"/>
    <property type="match status" value="1"/>
</dbReference>
<accession>A0ABC8SDD8</accession>
<evidence type="ECO:0000256" key="2">
    <source>
        <dbReference type="SAM" id="MobiDB-lite"/>
    </source>
</evidence>
<sequence length="263" mass="29963">MNAGNGSSPNVGKLVGNNYQYWRLCMEAYLQGQDLWDLIASAESVIPDDTPQNGELRRKWRIKCGKALFALQTSTSKDYVDHVCDKDTPKLVWETLERFFTKKNTMRLQYLENDLTGVTQGNLSIPEYFFKVKNLCSEISELDTEVPISDARLLRYLIRGLRKEFMPFISTVQGWATQPSIVDLENLLSNQEALVKQMTRPISEVEDVLFTKDKWKNRGVPKHSSSDGKQAKAEMESDGNSKSCYRCGKLGHIKRNCQSEGCM</sequence>
<feature type="compositionally biased region" description="Basic and acidic residues" evidence="2">
    <location>
        <begin position="224"/>
        <end position="235"/>
    </location>
</feature>
<dbReference type="Pfam" id="PF00098">
    <property type="entry name" value="zf-CCHC"/>
    <property type="match status" value="1"/>
</dbReference>
<dbReference type="InterPro" id="IPR036875">
    <property type="entry name" value="Znf_CCHC_sf"/>
</dbReference>
<dbReference type="PROSITE" id="PS50158">
    <property type="entry name" value="ZF_CCHC"/>
    <property type="match status" value="1"/>
</dbReference>
<dbReference type="PANTHER" id="PTHR47481">
    <property type="match status" value="1"/>
</dbReference>
<dbReference type="PANTHER" id="PTHR47481:SF36">
    <property type="entry name" value="CCHC-TYPE DOMAIN-CONTAINING PROTEIN"/>
    <property type="match status" value="1"/>
</dbReference>
<keyword evidence="5" id="KW-1185">Reference proteome</keyword>
<proteinExistence type="predicted"/>
<comment type="caution">
    <text evidence="4">The sequence shown here is derived from an EMBL/GenBank/DDBJ whole genome shotgun (WGS) entry which is preliminary data.</text>
</comment>
<dbReference type="InterPro" id="IPR001878">
    <property type="entry name" value="Znf_CCHC"/>
</dbReference>
<dbReference type="Pfam" id="PF14223">
    <property type="entry name" value="Retrotran_gag_2"/>
    <property type="match status" value="1"/>
</dbReference>
<keyword evidence="1" id="KW-0862">Zinc</keyword>
<dbReference type="AlphaFoldDB" id="A0ABC8SDD8"/>
<dbReference type="GO" id="GO:0008270">
    <property type="term" value="F:zinc ion binding"/>
    <property type="evidence" value="ECO:0007669"/>
    <property type="project" value="UniProtKB-KW"/>
</dbReference>
<organism evidence="4 5">
    <name type="scientific">Ilex paraguariensis</name>
    <name type="common">yerba mate</name>
    <dbReference type="NCBI Taxonomy" id="185542"/>
    <lineage>
        <taxon>Eukaryota</taxon>
        <taxon>Viridiplantae</taxon>
        <taxon>Streptophyta</taxon>
        <taxon>Embryophyta</taxon>
        <taxon>Tracheophyta</taxon>
        <taxon>Spermatophyta</taxon>
        <taxon>Magnoliopsida</taxon>
        <taxon>eudicotyledons</taxon>
        <taxon>Gunneridae</taxon>
        <taxon>Pentapetalae</taxon>
        <taxon>asterids</taxon>
        <taxon>campanulids</taxon>
        <taxon>Aquifoliales</taxon>
        <taxon>Aquifoliaceae</taxon>
        <taxon>Ilex</taxon>
    </lineage>
</organism>
<evidence type="ECO:0000259" key="3">
    <source>
        <dbReference type="PROSITE" id="PS50158"/>
    </source>
</evidence>
<evidence type="ECO:0000256" key="1">
    <source>
        <dbReference type="PROSITE-ProRule" id="PRU00047"/>
    </source>
</evidence>
<keyword evidence="1" id="KW-0479">Metal-binding</keyword>
<keyword evidence="1" id="KW-0863">Zinc-finger</keyword>
<dbReference type="Proteomes" id="UP001642360">
    <property type="component" value="Unassembled WGS sequence"/>
</dbReference>
<feature type="region of interest" description="Disordered" evidence="2">
    <location>
        <begin position="218"/>
        <end position="242"/>
    </location>
</feature>
<evidence type="ECO:0000313" key="4">
    <source>
        <dbReference type="EMBL" id="CAK9155221.1"/>
    </source>
</evidence>
<evidence type="ECO:0000313" key="5">
    <source>
        <dbReference type="Proteomes" id="UP001642360"/>
    </source>
</evidence>